<dbReference type="Gene3D" id="3.40.50.150">
    <property type="entry name" value="Vaccinia Virus protein VP39"/>
    <property type="match status" value="1"/>
</dbReference>
<dbReference type="InterPro" id="IPR015947">
    <property type="entry name" value="PUA-like_sf"/>
</dbReference>
<accession>A0A081BKU8</accession>
<keyword evidence="3" id="KW-0949">S-adenosyl-L-methionine</keyword>
<feature type="domain" description="S-adenosylmethionine-dependent methyltransferase" evidence="4">
    <location>
        <begin position="178"/>
        <end position="385"/>
    </location>
</feature>
<dbReference type="OrthoDB" id="9805492at2"/>
<protein>
    <submittedName>
        <fullName evidence="6">SAM-dependent methyltransferase</fullName>
    </submittedName>
</protein>
<evidence type="ECO:0000313" key="6">
    <source>
        <dbReference type="EMBL" id="GAK48666.1"/>
    </source>
</evidence>
<dbReference type="InterPro" id="IPR019614">
    <property type="entry name" value="SAM-dep_methyl-trfase"/>
</dbReference>
<dbReference type="AlphaFoldDB" id="A0A081BKU8"/>
<dbReference type="STRING" id="1291743.LOSG293_460040"/>
<dbReference type="InterPro" id="IPR041532">
    <property type="entry name" value="RlmI-like_PUA"/>
</dbReference>
<evidence type="ECO:0000256" key="1">
    <source>
        <dbReference type="ARBA" id="ARBA00022603"/>
    </source>
</evidence>
<dbReference type="GO" id="GO:0003723">
    <property type="term" value="F:RNA binding"/>
    <property type="evidence" value="ECO:0007669"/>
    <property type="project" value="InterPro"/>
</dbReference>
<reference evidence="6" key="1">
    <citation type="journal article" date="2014" name="Genome Announc.">
        <title>Draft Genome Sequence of Lactobacillus oryzae Strain SG293T.</title>
        <authorList>
            <person name="Tanizawa Y."/>
            <person name="Fujisawa T."/>
            <person name="Mochizuki T."/>
            <person name="Kaminuma E."/>
            <person name="Nakamura Y."/>
            <person name="Tohno M."/>
        </authorList>
    </citation>
    <scope>NUCLEOTIDE SEQUENCE [LARGE SCALE GENOMIC DNA]</scope>
    <source>
        <strain evidence="6">SG293</strain>
    </source>
</reference>
<gene>
    <name evidence="6" type="ORF">LOSG293_460040</name>
</gene>
<dbReference type="PANTHER" id="PTHR43042">
    <property type="entry name" value="SAM-DEPENDENT METHYLTRANSFERASE"/>
    <property type="match status" value="1"/>
</dbReference>
<keyword evidence="1 6" id="KW-0489">Methyltransferase</keyword>
<evidence type="ECO:0000313" key="7">
    <source>
        <dbReference type="Proteomes" id="UP000028700"/>
    </source>
</evidence>
<evidence type="ECO:0000256" key="3">
    <source>
        <dbReference type="ARBA" id="ARBA00022691"/>
    </source>
</evidence>
<dbReference type="InterPro" id="IPR029063">
    <property type="entry name" value="SAM-dependent_MTases_sf"/>
</dbReference>
<keyword evidence="7" id="KW-1185">Reference proteome</keyword>
<evidence type="ECO:0000259" key="4">
    <source>
        <dbReference type="Pfam" id="PF10672"/>
    </source>
</evidence>
<organism evidence="6 7">
    <name type="scientific">Secundilactobacillus oryzae JCM 18671</name>
    <dbReference type="NCBI Taxonomy" id="1291743"/>
    <lineage>
        <taxon>Bacteria</taxon>
        <taxon>Bacillati</taxon>
        <taxon>Bacillota</taxon>
        <taxon>Bacilli</taxon>
        <taxon>Lactobacillales</taxon>
        <taxon>Lactobacillaceae</taxon>
        <taxon>Secundilactobacillus</taxon>
    </lineage>
</organism>
<dbReference type="GO" id="GO:0032259">
    <property type="term" value="P:methylation"/>
    <property type="evidence" value="ECO:0007669"/>
    <property type="project" value="UniProtKB-KW"/>
</dbReference>
<dbReference type="SUPFAM" id="SSF88697">
    <property type="entry name" value="PUA domain-like"/>
    <property type="match status" value="1"/>
</dbReference>
<dbReference type="Proteomes" id="UP000028700">
    <property type="component" value="Unassembled WGS sequence"/>
</dbReference>
<feature type="domain" description="RlmI-like PUA" evidence="5">
    <location>
        <begin position="4"/>
        <end position="64"/>
    </location>
</feature>
<dbReference type="CDD" id="cd11572">
    <property type="entry name" value="RlmI_M_like"/>
    <property type="match status" value="1"/>
</dbReference>
<dbReference type="Pfam" id="PF17785">
    <property type="entry name" value="PUA_3"/>
    <property type="match status" value="1"/>
</dbReference>
<sequence length="390" mass="43727">MKKIEINGKSARKFEGGYPVIDKDDLVNPKDFTEGEWIALVSHNHFVAKGYFAKAGRGIGWILSIKENEDIDERFFSKLFRAALMRRQNLLSGGIVKNYRLFNGIGDGLGGLTIDVFENNYVIAYDNDALYQQNRLIMSAFNDVINKPNTVIVRRRGDKSHQETNQIVVGDAKRLPSTITENGIQFPIDLTGTPVVEPALEYRHVRQLLKDRSDKSTYLNLFAGQSGLTIAAAVGGALKTVTVDDSKRTIKLVDDQLALNQTLSDGHETRAMAVFGYLDYAIKHELQFDTVSVNPPAFLRGKKRDFSLQKDLEDLLLQAATVTKKGGELIVMIRDTDMTEKKMNTVISELVASTNGEFKVEQRLDNEADFTISSEFRHADSLKAVILKRY</sequence>
<dbReference type="RefSeq" id="WP_034529565.1">
    <property type="nucleotide sequence ID" value="NZ_BBJM01000046.1"/>
</dbReference>
<dbReference type="PANTHER" id="PTHR43042:SF3">
    <property type="entry name" value="RIBOSOMAL RNA LARGE SUBUNIT METHYLTRANSFERASE YWBD-RELATED"/>
    <property type="match status" value="1"/>
</dbReference>
<dbReference type="Gene3D" id="3.30.750.80">
    <property type="entry name" value="RNA methyltransferase domain (HRMD) like"/>
    <property type="match status" value="1"/>
</dbReference>
<dbReference type="eggNOG" id="COG1092">
    <property type="taxonomic scope" value="Bacteria"/>
</dbReference>
<name>A0A081BKU8_9LACO</name>
<dbReference type="Gene3D" id="2.30.130.10">
    <property type="entry name" value="PUA domain"/>
    <property type="match status" value="1"/>
</dbReference>
<comment type="caution">
    <text evidence="6">The sequence shown here is derived from an EMBL/GenBank/DDBJ whole genome shotgun (WGS) entry which is preliminary data.</text>
</comment>
<evidence type="ECO:0000256" key="2">
    <source>
        <dbReference type="ARBA" id="ARBA00022679"/>
    </source>
</evidence>
<dbReference type="InterPro" id="IPR036974">
    <property type="entry name" value="PUA_sf"/>
</dbReference>
<evidence type="ECO:0000259" key="5">
    <source>
        <dbReference type="Pfam" id="PF17785"/>
    </source>
</evidence>
<dbReference type="SUPFAM" id="SSF53335">
    <property type="entry name" value="S-adenosyl-L-methionine-dependent methyltransferases"/>
    <property type="match status" value="1"/>
</dbReference>
<dbReference type="Pfam" id="PF10672">
    <property type="entry name" value="Methyltrans_SAM"/>
    <property type="match status" value="1"/>
</dbReference>
<keyword evidence="2 6" id="KW-0808">Transferase</keyword>
<proteinExistence type="predicted"/>
<dbReference type="EMBL" id="BBJM01000046">
    <property type="protein sequence ID" value="GAK48666.1"/>
    <property type="molecule type" value="Genomic_DNA"/>
</dbReference>
<dbReference type="GO" id="GO:0008168">
    <property type="term" value="F:methyltransferase activity"/>
    <property type="evidence" value="ECO:0007669"/>
    <property type="project" value="UniProtKB-KW"/>
</dbReference>